<comment type="catalytic activity">
    <reaction evidence="3">
        <text>2 GTP = 3',3'-c-di-GMP + 2 diphosphate</text>
        <dbReference type="Rhea" id="RHEA:24898"/>
        <dbReference type="ChEBI" id="CHEBI:33019"/>
        <dbReference type="ChEBI" id="CHEBI:37565"/>
        <dbReference type="ChEBI" id="CHEBI:58805"/>
        <dbReference type="EC" id="2.7.7.65"/>
    </reaction>
</comment>
<dbReference type="SUPFAM" id="SSF55073">
    <property type="entry name" value="Nucleotide cyclase"/>
    <property type="match status" value="1"/>
</dbReference>
<dbReference type="Gene3D" id="3.30.70.270">
    <property type="match status" value="1"/>
</dbReference>
<dbReference type="SMART" id="SM00267">
    <property type="entry name" value="GGDEF"/>
    <property type="match status" value="1"/>
</dbReference>
<organism evidence="7 8">
    <name type="scientific">Shewanella algicola</name>
    <dbReference type="NCBI Taxonomy" id="640633"/>
    <lineage>
        <taxon>Bacteria</taxon>
        <taxon>Pseudomonadati</taxon>
        <taxon>Pseudomonadota</taxon>
        <taxon>Gammaproteobacteria</taxon>
        <taxon>Alteromonadales</taxon>
        <taxon>Shewanellaceae</taxon>
        <taxon>Shewanella</taxon>
    </lineage>
</organism>
<dbReference type="InterPro" id="IPR043128">
    <property type="entry name" value="Rev_trsase/Diguanyl_cyclase"/>
</dbReference>
<keyword evidence="5" id="KW-0472">Membrane</keyword>
<dbReference type="GO" id="GO:1902201">
    <property type="term" value="P:negative regulation of bacterial-type flagellum-dependent cell motility"/>
    <property type="evidence" value="ECO:0007669"/>
    <property type="project" value="TreeGrafter"/>
</dbReference>
<dbReference type="GO" id="GO:0043709">
    <property type="term" value="P:cell adhesion involved in single-species biofilm formation"/>
    <property type="evidence" value="ECO:0007669"/>
    <property type="project" value="TreeGrafter"/>
</dbReference>
<protein>
    <recommendedName>
        <fullName evidence="2">diguanylate cyclase</fullName>
        <ecNumber evidence="2">2.7.7.65</ecNumber>
    </recommendedName>
</protein>
<dbReference type="Pfam" id="PF00990">
    <property type="entry name" value="GGDEF"/>
    <property type="match status" value="1"/>
</dbReference>
<gene>
    <name evidence="7" type="ORF">L2749_06330</name>
</gene>
<name>A0A9X2CCX8_9GAMM</name>
<evidence type="ECO:0000313" key="7">
    <source>
        <dbReference type="EMBL" id="MCL1104876.1"/>
    </source>
</evidence>
<feature type="transmembrane region" description="Helical" evidence="5">
    <location>
        <begin position="136"/>
        <end position="157"/>
    </location>
</feature>
<dbReference type="RefSeq" id="WP_229779943.1">
    <property type="nucleotide sequence ID" value="NZ_BMQI01000011.1"/>
</dbReference>
<dbReference type="InterPro" id="IPR050469">
    <property type="entry name" value="Diguanylate_Cyclase"/>
</dbReference>
<sequence>MKLSSINKQHLLFSIVLGIAGLLINCYPIQFFANVQFVLGNTVTVIAAVLLGPWYAFLTAMFASTGLMINWDSPHVYLFFGLEALFLGYARRLDIYALYADAAYWLVIGAPLVYLYVTFIMEIPSSHLGFIIAKQGVNGLVYTSLASLLILAIPKLWFFKDKVKDRHRRMLSAQLTYFFTLMVTLTMLFSALIFNYYFLERQQAMLKQNINDAVSHLATSTQNYLRNHKTVIDNAAKQLTIVADDPKQWQNMLVNLHESYPSFISMLIADPRADIISASPASRLINIDNEENINIKDRDYFIESFYNHRLFVSSVFLGRGFGNDAIIAMSAPFYTDLQHTTTAGIVEGSLDLSHFSHVDQNNEYTDDESVVMVDEQNQIIYASEKLGLTALSVFNFTVNDGVYRTSLELLNIEHPDSIVPEYIYAHKTLDNGWTVYILKEFSPLLKLAEEQMFSSFLMLLISLVCTFYISRKLSALLTVPLEAVASQFSASAVGGTKIPSIDENSPKEVFNLYQRLAASKQQLIDNQVELEDTVARRTEELENANRKLKELVDRDPLTGLFNRRYAEGKFNEMLDFCMRSEQALTVVVLDLDLFKEVNDNFGHLAGDECLRIFSQLLQKYFKRDIDIVARYGGEEFLLILPLSNALHIKHHLNSFREAVSEQRFTSPEDKREFSVTVSIGAITANADYANDLDKWIKVADDNLYQAKQDGRNRTMIDIITE</sequence>
<feature type="transmembrane region" description="Helical" evidence="5">
    <location>
        <begin position="12"/>
        <end position="33"/>
    </location>
</feature>
<dbReference type="CDD" id="cd12914">
    <property type="entry name" value="PDC1_DGC_like"/>
    <property type="match status" value="1"/>
</dbReference>
<comment type="cofactor">
    <cofactor evidence="1">
        <name>Mg(2+)</name>
        <dbReference type="ChEBI" id="CHEBI:18420"/>
    </cofactor>
</comment>
<dbReference type="InterPro" id="IPR000160">
    <property type="entry name" value="GGDEF_dom"/>
</dbReference>
<evidence type="ECO:0000256" key="5">
    <source>
        <dbReference type="SAM" id="Phobius"/>
    </source>
</evidence>
<keyword evidence="7" id="KW-0808">Transferase</keyword>
<dbReference type="Proteomes" id="UP001139408">
    <property type="component" value="Unassembled WGS sequence"/>
</dbReference>
<evidence type="ECO:0000256" key="4">
    <source>
        <dbReference type="SAM" id="Coils"/>
    </source>
</evidence>
<dbReference type="PANTHER" id="PTHR45138">
    <property type="entry name" value="REGULATORY COMPONENTS OF SENSORY TRANSDUCTION SYSTEM"/>
    <property type="match status" value="1"/>
</dbReference>
<dbReference type="FunFam" id="3.30.70.270:FF:000001">
    <property type="entry name" value="Diguanylate cyclase domain protein"/>
    <property type="match status" value="1"/>
</dbReference>
<dbReference type="PROSITE" id="PS50887">
    <property type="entry name" value="GGDEF"/>
    <property type="match status" value="1"/>
</dbReference>
<feature type="transmembrane region" description="Helical" evidence="5">
    <location>
        <begin position="74"/>
        <end position="90"/>
    </location>
</feature>
<reference evidence="7" key="1">
    <citation type="submission" date="2022-01" db="EMBL/GenBank/DDBJ databases">
        <title>Whole genome-based taxonomy of the Shewanellaceae.</title>
        <authorList>
            <person name="Martin-Rodriguez A.J."/>
        </authorList>
    </citation>
    <scope>NUCLEOTIDE SEQUENCE</scope>
    <source>
        <strain evidence="7">DSM 23803</strain>
    </source>
</reference>
<dbReference type="EMBL" id="JAKILJ010000011">
    <property type="protein sequence ID" value="MCL1104876.1"/>
    <property type="molecule type" value="Genomic_DNA"/>
</dbReference>
<evidence type="ECO:0000313" key="8">
    <source>
        <dbReference type="Proteomes" id="UP001139408"/>
    </source>
</evidence>
<dbReference type="GO" id="GO:0005886">
    <property type="term" value="C:plasma membrane"/>
    <property type="evidence" value="ECO:0007669"/>
    <property type="project" value="TreeGrafter"/>
</dbReference>
<dbReference type="CDD" id="cd01949">
    <property type="entry name" value="GGDEF"/>
    <property type="match status" value="1"/>
</dbReference>
<dbReference type="InterPro" id="IPR029787">
    <property type="entry name" value="Nucleotide_cyclase"/>
</dbReference>
<dbReference type="PANTHER" id="PTHR45138:SF9">
    <property type="entry name" value="DIGUANYLATE CYCLASE DGCM-RELATED"/>
    <property type="match status" value="1"/>
</dbReference>
<dbReference type="EC" id="2.7.7.65" evidence="2"/>
<dbReference type="NCBIfam" id="TIGR00254">
    <property type="entry name" value="GGDEF"/>
    <property type="match status" value="1"/>
</dbReference>
<evidence type="ECO:0000256" key="3">
    <source>
        <dbReference type="ARBA" id="ARBA00034247"/>
    </source>
</evidence>
<dbReference type="GO" id="GO:0052621">
    <property type="term" value="F:diguanylate cyclase activity"/>
    <property type="evidence" value="ECO:0007669"/>
    <property type="project" value="UniProtKB-EC"/>
</dbReference>
<keyword evidence="5" id="KW-0812">Transmembrane</keyword>
<keyword evidence="4" id="KW-0175">Coiled coil</keyword>
<evidence type="ECO:0000256" key="1">
    <source>
        <dbReference type="ARBA" id="ARBA00001946"/>
    </source>
</evidence>
<keyword evidence="8" id="KW-1185">Reference proteome</keyword>
<proteinExistence type="predicted"/>
<evidence type="ECO:0000256" key="2">
    <source>
        <dbReference type="ARBA" id="ARBA00012528"/>
    </source>
</evidence>
<feature type="transmembrane region" description="Helical" evidence="5">
    <location>
        <begin position="102"/>
        <end position="124"/>
    </location>
</feature>
<comment type="caution">
    <text evidence="7">The sequence shown here is derived from an EMBL/GenBank/DDBJ whole genome shotgun (WGS) entry which is preliminary data.</text>
</comment>
<keyword evidence="7" id="KW-0548">Nucleotidyltransferase</keyword>
<feature type="transmembrane region" description="Helical" evidence="5">
    <location>
        <begin position="39"/>
        <end position="62"/>
    </location>
</feature>
<feature type="transmembrane region" description="Helical" evidence="5">
    <location>
        <begin position="177"/>
        <end position="199"/>
    </location>
</feature>
<feature type="coiled-coil region" evidence="4">
    <location>
        <begin position="527"/>
        <end position="554"/>
    </location>
</feature>
<dbReference type="AlphaFoldDB" id="A0A9X2CCX8"/>
<dbReference type="Gene3D" id="3.30.450.20">
    <property type="entry name" value="PAS domain"/>
    <property type="match status" value="1"/>
</dbReference>
<evidence type="ECO:0000259" key="6">
    <source>
        <dbReference type="PROSITE" id="PS50887"/>
    </source>
</evidence>
<accession>A0A9X2CCX8</accession>
<feature type="domain" description="GGDEF" evidence="6">
    <location>
        <begin position="582"/>
        <end position="719"/>
    </location>
</feature>
<keyword evidence="5" id="KW-1133">Transmembrane helix</keyword>